<dbReference type="InterPro" id="IPR008593">
    <property type="entry name" value="Dam_MeTrfase"/>
</dbReference>
<comment type="caution">
    <text evidence="1">The sequence shown here is derived from an EMBL/GenBank/DDBJ whole genome shotgun (WGS) entry which is preliminary data.</text>
</comment>
<evidence type="ECO:0000313" key="2">
    <source>
        <dbReference type="Proteomes" id="UP001156140"/>
    </source>
</evidence>
<evidence type="ECO:0000313" key="1">
    <source>
        <dbReference type="EMBL" id="MCI0128687.1"/>
    </source>
</evidence>
<name>A0AA41QQW4_9HYPH</name>
<dbReference type="EMBL" id="JALAZD010000002">
    <property type="protein sequence ID" value="MCI0128687.1"/>
    <property type="molecule type" value="Genomic_DNA"/>
</dbReference>
<keyword evidence="2" id="KW-1185">Reference proteome</keyword>
<dbReference type="GO" id="GO:0009007">
    <property type="term" value="F:site-specific DNA-methyltransferase (adenine-specific) activity"/>
    <property type="evidence" value="ECO:0007669"/>
    <property type="project" value="InterPro"/>
</dbReference>
<gene>
    <name evidence="1" type="ORF">ML536_17790</name>
</gene>
<dbReference type="Proteomes" id="UP001156140">
    <property type="component" value="Unassembled WGS sequence"/>
</dbReference>
<protein>
    <submittedName>
        <fullName evidence="1">Phage N-6-adenine-methyltransferase</fullName>
    </submittedName>
</protein>
<dbReference type="RefSeq" id="WP_281736775.1">
    <property type="nucleotide sequence ID" value="NZ_JAKETQ010000002.1"/>
</dbReference>
<proteinExistence type="predicted"/>
<dbReference type="AlphaFoldDB" id="A0AA41QQW4"/>
<sequence>MTGMTSHHSASAGTVVWFTPPAIIEALGGAESFDLDVCSDARRPFPTARRHFTVEENGLALDWDGRVWCNPPYTTAIIARFMERMARHDNGMALIFARTETDTFFEHVWGAASAVMFLRGRLHFHVAEDTWFNARGRQPIFVPAGQAAPHNSGAPSVLVAYGADDRDILAAAPIDGQFIPLRLPRSYLVAGLGPSWREAVSGWLAMQPGPVGLDDLYRAFANHPKARGNRNWRAKLRQTLQRGAGERVEKGVWRRRAAA</sequence>
<dbReference type="GO" id="GO:0003677">
    <property type="term" value="F:DNA binding"/>
    <property type="evidence" value="ECO:0007669"/>
    <property type="project" value="InterPro"/>
</dbReference>
<dbReference type="Pfam" id="PF05869">
    <property type="entry name" value="Dam"/>
    <property type="match status" value="1"/>
</dbReference>
<dbReference type="GO" id="GO:0009307">
    <property type="term" value="P:DNA restriction-modification system"/>
    <property type="evidence" value="ECO:0007669"/>
    <property type="project" value="InterPro"/>
</dbReference>
<accession>A0AA41QQW4</accession>
<reference evidence="1" key="1">
    <citation type="submission" date="2022-03" db="EMBL/GenBank/DDBJ databases">
        <title>The complete genome sequence of a Methyloterrigena soli.</title>
        <authorList>
            <person name="Zi Z."/>
        </authorList>
    </citation>
    <scope>NUCLEOTIDE SEQUENCE</scope>
    <source>
        <strain evidence="1">M48</strain>
    </source>
</reference>
<organism evidence="1 2">
    <name type="scientific">Paradevosia shaoguanensis</name>
    <dbReference type="NCBI Taxonomy" id="1335043"/>
    <lineage>
        <taxon>Bacteria</taxon>
        <taxon>Pseudomonadati</taxon>
        <taxon>Pseudomonadota</taxon>
        <taxon>Alphaproteobacteria</taxon>
        <taxon>Hyphomicrobiales</taxon>
        <taxon>Devosiaceae</taxon>
        <taxon>Paradevosia</taxon>
    </lineage>
</organism>